<dbReference type="NCBIfam" id="NF009150">
    <property type="entry name" value="PRK12497.1-3"/>
    <property type="match status" value="1"/>
</dbReference>
<reference evidence="3 4" key="1">
    <citation type="submission" date="2016-10" db="EMBL/GenBank/DDBJ databases">
        <authorList>
            <person name="de Groot N.N."/>
        </authorList>
    </citation>
    <scope>NUCLEOTIDE SEQUENCE [LARGE SCALE GENOMIC DNA]</scope>
    <source>
        <strain evidence="3 4">DSM 8423</strain>
    </source>
</reference>
<dbReference type="AlphaFoldDB" id="A0A1H7YRZ1"/>
<dbReference type="InterPro" id="IPR003509">
    <property type="entry name" value="UPF0102_YraN-like"/>
</dbReference>
<protein>
    <recommendedName>
        <fullName evidence="2">UPF0102 protein SAMN04489760_11760</fullName>
    </recommendedName>
</protein>
<keyword evidence="3" id="KW-0255">Endonuclease</keyword>
<dbReference type="STRING" id="43775.SAMN04489760_11760"/>
<organism evidence="3 4">
    <name type="scientific">Syntrophus gentianae</name>
    <dbReference type="NCBI Taxonomy" id="43775"/>
    <lineage>
        <taxon>Bacteria</taxon>
        <taxon>Pseudomonadati</taxon>
        <taxon>Thermodesulfobacteriota</taxon>
        <taxon>Syntrophia</taxon>
        <taxon>Syntrophales</taxon>
        <taxon>Syntrophaceae</taxon>
        <taxon>Syntrophus</taxon>
    </lineage>
</organism>
<sequence>MAAAYLEAAGYRILERNYRCPFGEIDIIAQEGDTLVFVEVKSRRSENYGLPQLAVGPEKQRRISKISLFYLQSHRLEPSDVRFDVVAILLRPKNPSIELIKDAFELAYGR</sequence>
<dbReference type="PANTHER" id="PTHR34039">
    <property type="entry name" value="UPF0102 PROTEIN YRAN"/>
    <property type="match status" value="1"/>
</dbReference>
<dbReference type="InterPro" id="IPR011856">
    <property type="entry name" value="tRNA_endonuc-like_dom_sf"/>
</dbReference>
<evidence type="ECO:0000256" key="2">
    <source>
        <dbReference type="HAMAP-Rule" id="MF_00048"/>
    </source>
</evidence>
<dbReference type="InterPro" id="IPR011335">
    <property type="entry name" value="Restrct_endonuc-II-like"/>
</dbReference>
<dbReference type="NCBIfam" id="NF009154">
    <property type="entry name" value="PRK12497.3-3"/>
    <property type="match status" value="1"/>
</dbReference>
<evidence type="ECO:0000313" key="3">
    <source>
        <dbReference type="EMBL" id="SEM48058.1"/>
    </source>
</evidence>
<dbReference type="PANTHER" id="PTHR34039:SF1">
    <property type="entry name" value="UPF0102 PROTEIN YRAN"/>
    <property type="match status" value="1"/>
</dbReference>
<dbReference type="Gene3D" id="3.40.1350.10">
    <property type="match status" value="1"/>
</dbReference>
<evidence type="ECO:0000256" key="1">
    <source>
        <dbReference type="ARBA" id="ARBA00006738"/>
    </source>
</evidence>
<dbReference type="GO" id="GO:0003676">
    <property type="term" value="F:nucleic acid binding"/>
    <property type="evidence" value="ECO:0007669"/>
    <property type="project" value="InterPro"/>
</dbReference>
<dbReference type="HAMAP" id="MF_00048">
    <property type="entry name" value="UPF0102"/>
    <property type="match status" value="1"/>
</dbReference>
<keyword evidence="3" id="KW-0378">Hydrolase</keyword>
<proteinExistence type="inferred from homology"/>
<gene>
    <name evidence="3" type="ORF">SAMN04489760_11760</name>
</gene>
<dbReference type="GO" id="GO:0004519">
    <property type="term" value="F:endonuclease activity"/>
    <property type="evidence" value="ECO:0007669"/>
    <property type="project" value="UniProtKB-KW"/>
</dbReference>
<dbReference type="Proteomes" id="UP000198744">
    <property type="component" value="Unassembled WGS sequence"/>
</dbReference>
<dbReference type="EMBL" id="FOBS01000017">
    <property type="protein sequence ID" value="SEM48058.1"/>
    <property type="molecule type" value="Genomic_DNA"/>
</dbReference>
<comment type="similarity">
    <text evidence="1 2">Belongs to the UPF0102 family.</text>
</comment>
<dbReference type="SUPFAM" id="SSF52980">
    <property type="entry name" value="Restriction endonuclease-like"/>
    <property type="match status" value="1"/>
</dbReference>
<dbReference type="CDD" id="cd20736">
    <property type="entry name" value="PoNe_Nuclease"/>
    <property type="match status" value="1"/>
</dbReference>
<accession>A0A1H7YRZ1</accession>
<name>A0A1H7YRZ1_9BACT</name>
<keyword evidence="4" id="KW-1185">Reference proteome</keyword>
<evidence type="ECO:0000313" key="4">
    <source>
        <dbReference type="Proteomes" id="UP000198744"/>
    </source>
</evidence>
<dbReference type="NCBIfam" id="TIGR00252">
    <property type="entry name" value="YraN family protein"/>
    <property type="match status" value="1"/>
</dbReference>
<dbReference type="Pfam" id="PF02021">
    <property type="entry name" value="UPF0102"/>
    <property type="match status" value="1"/>
</dbReference>
<keyword evidence="3" id="KW-0540">Nuclease</keyword>